<dbReference type="Proteomes" id="UP001217044">
    <property type="component" value="Plasmid pDATS03"/>
</dbReference>
<evidence type="ECO:0000313" key="2">
    <source>
        <dbReference type="EMBL" id="WDA60791.1"/>
    </source>
</evidence>
<evidence type="ECO:0000256" key="1">
    <source>
        <dbReference type="SAM" id="MobiDB-lite"/>
    </source>
</evidence>
<geneLocation type="plasmid" evidence="2 3">
    <name>pDATS03</name>
</geneLocation>
<protein>
    <recommendedName>
        <fullName evidence="4">Bacterial transcriptional activator domain-containing protein</fullName>
    </recommendedName>
</protein>
<keyword evidence="2" id="KW-0614">Plasmid</keyword>
<name>A0ABY7V8V7_9DEIO</name>
<keyword evidence="3" id="KW-1185">Reference proteome</keyword>
<dbReference type="RefSeq" id="WP_273991533.1">
    <property type="nucleotide sequence ID" value="NZ_BAABQT010000027.1"/>
</dbReference>
<sequence length="369" mass="39493">MFWLWYVPRHLSPDRRAQALAGIPGSHPLEAALAAAATGQLLDALQLCAAPLSGQDENQRVLLRAALLTEAAQVPAARTLLLDHLPLCVHDQWDRAAAALLLAELALAEADLSGALAWCRVADEATTYTAARPLRLPSDLLRARLCAAQGEGAQATARLQQARRRVRNPTDDLQWRDAEAAVSLANGDPVRSVMALATAQAATPCALHRARLQERRQQAQQTPSGPVSRQPARPSRIEVILLSGLHLRVDGEERASPRDALTLLLLAYLILHDGADLAATADLILPPARTGRGSDARRDAARLRGLIARARHLLADPAVILVRGGAVSLDRQHTWTTDLTAALAPPGPTLPAWLTAPWIDDLRGPPGGV</sequence>
<proteinExistence type="predicted"/>
<organism evidence="2 3">
    <name type="scientific">Deinococcus aquaticus</name>
    <dbReference type="NCBI Taxonomy" id="328692"/>
    <lineage>
        <taxon>Bacteria</taxon>
        <taxon>Thermotogati</taxon>
        <taxon>Deinococcota</taxon>
        <taxon>Deinococci</taxon>
        <taxon>Deinococcales</taxon>
        <taxon>Deinococcaceae</taxon>
        <taxon>Deinococcus</taxon>
    </lineage>
</organism>
<reference evidence="2 3" key="1">
    <citation type="submission" date="2022-12" db="EMBL/GenBank/DDBJ databases">
        <title>Genome Sequence of Deinococcus aquaticus Type Strain PB314.</title>
        <authorList>
            <person name="Albert C."/>
            <person name="Hill J."/>
            <person name="Boren L."/>
            <person name="Scholz-Ng S."/>
            <person name="Fatema N."/>
            <person name="Grosso R."/>
            <person name="Soboslay E."/>
            <person name="Tuohy J."/>
        </authorList>
    </citation>
    <scope>NUCLEOTIDE SEQUENCE [LARGE SCALE GENOMIC DNA]</scope>
    <source>
        <strain evidence="2 3">PB-314</strain>
        <plasmid evidence="2 3">pDATS03</plasmid>
    </source>
</reference>
<evidence type="ECO:0000313" key="3">
    <source>
        <dbReference type="Proteomes" id="UP001217044"/>
    </source>
</evidence>
<dbReference type="EMBL" id="CP115168">
    <property type="protein sequence ID" value="WDA60791.1"/>
    <property type="molecule type" value="Genomic_DNA"/>
</dbReference>
<evidence type="ECO:0008006" key="4">
    <source>
        <dbReference type="Google" id="ProtNLM"/>
    </source>
</evidence>
<gene>
    <name evidence="2" type="ORF">M8445_17970</name>
</gene>
<accession>A0ABY7V8V7</accession>
<feature type="region of interest" description="Disordered" evidence="1">
    <location>
        <begin position="211"/>
        <end position="233"/>
    </location>
</feature>